<name>A0A2U8QXW5_9FLAO</name>
<keyword evidence="2" id="KW-1185">Reference proteome</keyword>
<reference evidence="1 2" key="1">
    <citation type="submission" date="2018-05" db="EMBL/GenBank/DDBJ databases">
        <title>Flavobacterium sp. MEBiC07310.</title>
        <authorList>
            <person name="Baek K."/>
        </authorList>
    </citation>
    <scope>NUCLEOTIDE SEQUENCE [LARGE SCALE GENOMIC DNA]</scope>
    <source>
        <strain evidence="1 2">MEBiC07310</strain>
    </source>
</reference>
<dbReference type="AlphaFoldDB" id="A0A2U8QXW5"/>
<proteinExistence type="predicted"/>
<accession>A0A2U8QXW5</accession>
<organism evidence="1 2">
    <name type="scientific">Flavobacterium sediminis</name>
    <dbReference type="NCBI Taxonomy" id="2201181"/>
    <lineage>
        <taxon>Bacteria</taxon>
        <taxon>Pseudomonadati</taxon>
        <taxon>Bacteroidota</taxon>
        <taxon>Flavobacteriia</taxon>
        <taxon>Flavobacteriales</taxon>
        <taxon>Flavobacteriaceae</taxon>
        <taxon>Flavobacterium</taxon>
    </lineage>
</organism>
<protein>
    <submittedName>
        <fullName evidence="1">Uncharacterized protein</fullName>
    </submittedName>
</protein>
<gene>
    <name evidence="1" type="ORF">DI487_12850</name>
</gene>
<dbReference type="EMBL" id="CP029463">
    <property type="protein sequence ID" value="AWM14655.1"/>
    <property type="molecule type" value="Genomic_DNA"/>
</dbReference>
<evidence type="ECO:0000313" key="1">
    <source>
        <dbReference type="EMBL" id="AWM14655.1"/>
    </source>
</evidence>
<dbReference type="KEGG" id="fse:DI487_12850"/>
<sequence>MIWFGQPSHKISFQKKKGKKRKPSFHVEGFKKASFSDKILPLISEQYSVAVFRWIMFMRLLGWRFYLKPKA</sequence>
<evidence type="ECO:0000313" key="2">
    <source>
        <dbReference type="Proteomes" id="UP000245429"/>
    </source>
</evidence>
<dbReference type="Proteomes" id="UP000245429">
    <property type="component" value="Chromosome"/>
</dbReference>